<accession>A0ACB5RCD3</accession>
<evidence type="ECO:0000313" key="1">
    <source>
        <dbReference type="EMBL" id="GKX66740.1"/>
    </source>
</evidence>
<gene>
    <name evidence="1" type="ORF">rsdtw13_19980</name>
</gene>
<protein>
    <submittedName>
        <fullName evidence="1">Uncharacterized protein</fullName>
    </submittedName>
</protein>
<sequence>MKKYEYKCVRIGGGAEKTSKVLTEYGQQGWELVCIWWAWHYLKREIEN</sequence>
<dbReference type="Proteomes" id="UP001058074">
    <property type="component" value="Unassembled WGS sequence"/>
</dbReference>
<keyword evidence="2" id="KW-1185">Reference proteome</keyword>
<proteinExistence type="predicted"/>
<organism evidence="1 2">
    <name type="scientific">Inconstantimicrobium mannanitabidum</name>
    <dbReference type="NCBI Taxonomy" id="1604901"/>
    <lineage>
        <taxon>Bacteria</taxon>
        <taxon>Bacillati</taxon>
        <taxon>Bacillota</taxon>
        <taxon>Clostridia</taxon>
        <taxon>Eubacteriales</taxon>
        <taxon>Clostridiaceae</taxon>
        <taxon>Inconstantimicrobium</taxon>
    </lineage>
</organism>
<comment type="caution">
    <text evidence="1">The sequence shown here is derived from an EMBL/GenBank/DDBJ whole genome shotgun (WGS) entry which is preliminary data.</text>
</comment>
<evidence type="ECO:0000313" key="2">
    <source>
        <dbReference type="Proteomes" id="UP001058074"/>
    </source>
</evidence>
<reference evidence="1" key="1">
    <citation type="journal article" date="2025" name="Int. J. Syst. Evol. Microbiol.">
        <title>Inconstantimicrobium mannanitabidum sp. nov., a novel member of the family Clostridiaceae isolated from anoxic soil under the treatment of reductive soil disinfestation.</title>
        <authorList>
            <person name="Ueki A."/>
            <person name="Tonouchi A."/>
            <person name="Honma S."/>
            <person name="Kaku N."/>
            <person name="Ueki K."/>
        </authorList>
    </citation>
    <scope>NUCLEOTIDE SEQUENCE</scope>
    <source>
        <strain evidence="1">TW13</strain>
    </source>
</reference>
<name>A0ACB5RCD3_9CLOT</name>
<dbReference type="EMBL" id="BROD01000001">
    <property type="protein sequence ID" value="GKX66740.1"/>
    <property type="molecule type" value="Genomic_DNA"/>
</dbReference>